<dbReference type="EMBL" id="FNQM01000001">
    <property type="protein sequence ID" value="SDZ73381.1"/>
    <property type="molecule type" value="Genomic_DNA"/>
</dbReference>
<feature type="transmembrane region" description="Helical" evidence="2">
    <location>
        <begin position="116"/>
        <end position="134"/>
    </location>
</feature>
<name>A0A1H3VFD9_9RHOB</name>
<feature type="transmembrane region" description="Helical" evidence="2">
    <location>
        <begin position="146"/>
        <end position="163"/>
    </location>
</feature>
<sequence>MSRFDNDFWALHAFVMRLDRPGRPDPSLADPPGGAGSEPGEAKARRPARPSSPGSAQRPSADPTAARGAPPPAPQPAPPTPAPRSFGRRDFALRCLFALLMLLPATPPWADAAAEAASILVALGAVGVLSRAALLRARDGEVKDPLLALFFVPILNILLGMARRSRRPGGHALRLGRARFLSAMILSLAAAGPGLALLHVAALGDAGGSVRLDRADGAPPVLAGLAEWTVLELTASPAGWSSGFRLALCILSCAFGAALCAIVARWRDLGWRLPATLVVIGSPLIAIALFVAIGRSPSRKP</sequence>
<feature type="compositionally biased region" description="Pro residues" evidence="1">
    <location>
        <begin position="69"/>
        <end position="82"/>
    </location>
</feature>
<organism evidence="3 4">
    <name type="scientific">Rubrimonas cliftonensis</name>
    <dbReference type="NCBI Taxonomy" id="89524"/>
    <lineage>
        <taxon>Bacteria</taxon>
        <taxon>Pseudomonadati</taxon>
        <taxon>Pseudomonadota</taxon>
        <taxon>Alphaproteobacteria</taxon>
        <taxon>Rhodobacterales</taxon>
        <taxon>Paracoccaceae</taxon>
        <taxon>Rubrimonas</taxon>
    </lineage>
</organism>
<feature type="transmembrane region" description="Helical" evidence="2">
    <location>
        <begin position="273"/>
        <end position="293"/>
    </location>
</feature>
<evidence type="ECO:0000313" key="4">
    <source>
        <dbReference type="Proteomes" id="UP000198703"/>
    </source>
</evidence>
<dbReference type="RefSeq" id="WP_093247485.1">
    <property type="nucleotide sequence ID" value="NZ_FNQM01000001.1"/>
</dbReference>
<evidence type="ECO:0000256" key="2">
    <source>
        <dbReference type="SAM" id="Phobius"/>
    </source>
</evidence>
<feature type="transmembrane region" description="Helical" evidence="2">
    <location>
        <begin position="246"/>
        <end position="267"/>
    </location>
</feature>
<proteinExistence type="predicted"/>
<evidence type="ECO:0000313" key="3">
    <source>
        <dbReference type="EMBL" id="SDZ73381.1"/>
    </source>
</evidence>
<keyword evidence="4" id="KW-1185">Reference proteome</keyword>
<keyword evidence="2" id="KW-1133">Transmembrane helix</keyword>
<evidence type="ECO:0000256" key="1">
    <source>
        <dbReference type="SAM" id="MobiDB-lite"/>
    </source>
</evidence>
<dbReference type="STRING" id="89524.SAMN05444370_10141"/>
<dbReference type="AlphaFoldDB" id="A0A1H3VFD9"/>
<dbReference type="Proteomes" id="UP000198703">
    <property type="component" value="Unassembled WGS sequence"/>
</dbReference>
<feature type="region of interest" description="Disordered" evidence="1">
    <location>
        <begin position="19"/>
        <end position="85"/>
    </location>
</feature>
<accession>A0A1H3VFD9</accession>
<keyword evidence="2" id="KW-0812">Transmembrane</keyword>
<reference evidence="3 4" key="1">
    <citation type="submission" date="2016-10" db="EMBL/GenBank/DDBJ databases">
        <authorList>
            <person name="de Groot N.N."/>
        </authorList>
    </citation>
    <scope>NUCLEOTIDE SEQUENCE [LARGE SCALE GENOMIC DNA]</scope>
    <source>
        <strain evidence="3 4">DSM 15345</strain>
    </source>
</reference>
<protein>
    <submittedName>
        <fullName evidence="3">Uncharacterized protein</fullName>
    </submittedName>
</protein>
<feature type="transmembrane region" description="Helical" evidence="2">
    <location>
        <begin position="183"/>
        <end position="204"/>
    </location>
</feature>
<keyword evidence="2" id="KW-0472">Membrane</keyword>
<gene>
    <name evidence="3" type="ORF">SAMN05444370_10141</name>
</gene>